<dbReference type="InterPro" id="IPR011009">
    <property type="entry name" value="Kinase-like_dom_sf"/>
</dbReference>
<gene>
    <name evidence="1" type="ORF">M413DRAFT_26774</name>
</gene>
<keyword evidence="2" id="KW-1185">Reference proteome</keyword>
<accession>A0A0C3CF02</accession>
<dbReference type="EMBL" id="KN831777">
    <property type="protein sequence ID" value="KIM42779.1"/>
    <property type="molecule type" value="Genomic_DNA"/>
</dbReference>
<evidence type="ECO:0008006" key="3">
    <source>
        <dbReference type="Google" id="ProtNLM"/>
    </source>
</evidence>
<organism evidence="1 2">
    <name type="scientific">Hebeloma cylindrosporum</name>
    <dbReference type="NCBI Taxonomy" id="76867"/>
    <lineage>
        <taxon>Eukaryota</taxon>
        <taxon>Fungi</taxon>
        <taxon>Dikarya</taxon>
        <taxon>Basidiomycota</taxon>
        <taxon>Agaricomycotina</taxon>
        <taxon>Agaricomycetes</taxon>
        <taxon>Agaricomycetidae</taxon>
        <taxon>Agaricales</taxon>
        <taxon>Agaricineae</taxon>
        <taxon>Hymenogastraceae</taxon>
        <taxon>Hebeloma</taxon>
    </lineage>
</organism>
<name>A0A0C3CF02_HEBCY</name>
<sequence>MADNPNEVTFACVFFDPATPQDQVFKLTALWPDFNRTMQDFQASFAEILRGRFNRYFAPEEIMFFRPRGQEDSDKIVPGSGWTASKADDFIRSFIEIPVGSIPGKTLLWWVKDQLHLVFCTRTDYERLMHKNTRSEDLRLSMAGESKSSEYTRTQGIPLETIHDGYSPLTDASPTTALPIKMFHPVFDQFIQLIESKTSAKPTIDDIRTAKEFLAFTTLLGMPEKERNTEFTRRLQSVLKPHRIVNSLENEDGSSPDGACVVELSSGVEIPTLIIELECLLGDSGLDPSIQVGKSMRNAWLQPKRQEILNKACCPTLLIASGGAWLGVLGAVFTDRIIVQRLTDLMLVGQSEFEEDLRTYRLALVFMALRSCLTDLERFYRRLDEDKTIPPQVSLKQRHPRFFPYPTSFVEHGTVVHFKYLEPMSEYSQSVTYKARIVNYPDDCAKRDIVVKFVTKYGLEAHQFLSGLGHAPGLRYYGPLSGENNLLTSEPSINTPTTASPSFPGLALVSTRQMVIMDFIKAGPTPSNAHQQVSDVVKILHDNGYVFGDLRSSNVLFDMSNKKVKFVHFDWSGRYHRGEPESESSSDMEQYAHYPLNLSMRILWPEGVEVLAPIRPAHDLAMLNRIEFE</sequence>
<protein>
    <recommendedName>
        <fullName evidence="3">Protein kinase domain-containing protein</fullName>
    </recommendedName>
</protein>
<dbReference type="OrthoDB" id="3261131at2759"/>
<dbReference type="Proteomes" id="UP000053424">
    <property type="component" value="Unassembled WGS sequence"/>
</dbReference>
<evidence type="ECO:0000313" key="2">
    <source>
        <dbReference type="Proteomes" id="UP000053424"/>
    </source>
</evidence>
<dbReference type="AlphaFoldDB" id="A0A0C3CF02"/>
<reference evidence="2" key="2">
    <citation type="submission" date="2015-01" db="EMBL/GenBank/DDBJ databases">
        <title>Evolutionary Origins and Diversification of the Mycorrhizal Mutualists.</title>
        <authorList>
            <consortium name="DOE Joint Genome Institute"/>
            <consortium name="Mycorrhizal Genomics Consortium"/>
            <person name="Kohler A."/>
            <person name="Kuo A."/>
            <person name="Nagy L.G."/>
            <person name="Floudas D."/>
            <person name="Copeland A."/>
            <person name="Barry K.W."/>
            <person name="Cichocki N."/>
            <person name="Veneault-Fourrey C."/>
            <person name="LaButti K."/>
            <person name="Lindquist E.A."/>
            <person name="Lipzen A."/>
            <person name="Lundell T."/>
            <person name="Morin E."/>
            <person name="Murat C."/>
            <person name="Riley R."/>
            <person name="Ohm R."/>
            <person name="Sun H."/>
            <person name="Tunlid A."/>
            <person name="Henrissat B."/>
            <person name="Grigoriev I.V."/>
            <person name="Hibbett D.S."/>
            <person name="Martin F."/>
        </authorList>
    </citation>
    <scope>NUCLEOTIDE SEQUENCE [LARGE SCALE GENOMIC DNA]</scope>
    <source>
        <strain evidence="2">h7</strain>
    </source>
</reference>
<proteinExistence type="predicted"/>
<dbReference type="SUPFAM" id="SSF56112">
    <property type="entry name" value="Protein kinase-like (PK-like)"/>
    <property type="match status" value="1"/>
</dbReference>
<evidence type="ECO:0000313" key="1">
    <source>
        <dbReference type="EMBL" id="KIM42779.1"/>
    </source>
</evidence>
<dbReference type="HOGENOM" id="CLU_013871_2_2_1"/>
<reference evidence="1 2" key="1">
    <citation type="submission" date="2014-04" db="EMBL/GenBank/DDBJ databases">
        <authorList>
            <consortium name="DOE Joint Genome Institute"/>
            <person name="Kuo A."/>
            <person name="Gay G."/>
            <person name="Dore J."/>
            <person name="Kohler A."/>
            <person name="Nagy L.G."/>
            <person name="Floudas D."/>
            <person name="Copeland A."/>
            <person name="Barry K.W."/>
            <person name="Cichocki N."/>
            <person name="Veneault-Fourrey C."/>
            <person name="LaButti K."/>
            <person name="Lindquist E.A."/>
            <person name="Lipzen A."/>
            <person name="Lundell T."/>
            <person name="Morin E."/>
            <person name="Murat C."/>
            <person name="Sun H."/>
            <person name="Tunlid A."/>
            <person name="Henrissat B."/>
            <person name="Grigoriev I.V."/>
            <person name="Hibbett D.S."/>
            <person name="Martin F."/>
            <person name="Nordberg H.P."/>
            <person name="Cantor M.N."/>
            <person name="Hua S.X."/>
        </authorList>
    </citation>
    <scope>NUCLEOTIDE SEQUENCE [LARGE SCALE GENOMIC DNA]</scope>
    <source>
        <strain evidence="2">h7</strain>
    </source>
</reference>
<dbReference type="Gene3D" id="1.10.510.10">
    <property type="entry name" value="Transferase(Phosphotransferase) domain 1"/>
    <property type="match status" value="1"/>
</dbReference>
<dbReference type="STRING" id="686832.A0A0C3CF02"/>